<dbReference type="SUPFAM" id="SSF74653">
    <property type="entry name" value="TolA/TonB C-terminal domain"/>
    <property type="match status" value="1"/>
</dbReference>
<organism evidence="4 5">
    <name type="scientific">Winogradskyella arenosi</name>
    <dbReference type="NCBI Taxonomy" id="533325"/>
    <lineage>
        <taxon>Bacteria</taxon>
        <taxon>Pseudomonadati</taxon>
        <taxon>Bacteroidota</taxon>
        <taxon>Flavobacteriia</taxon>
        <taxon>Flavobacteriales</taxon>
        <taxon>Flavobacteriaceae</taxon>
        <taxon>Winogradskyella</taxon>
    </lineage>
</organism>
<dbReference type="Proteomes" id="UP000253436">
    <property type="component" value="Unassembled WGS sequence"/>
</dbReference>
<accession>A0A368ZHI1</accession>
<dbReference type="GO" id="GO:0055085">
    <property type="term" value="P:transmembrane transport"/>
    <property type="evidence" value="ECO:0007669"/>
    <property type="project" value="InterPro"/>
</dbReference>
<comment type="caution">
    <text evidence="4">The sequence shown here is derived from an EMBL/GenBank/DDBJ whole genome shotgun (WGS) entry which is preliminary data.</text>
</comment>
<keyword evidence="2" id="KW-0812">Transmembrane</keyword>
<feature type="transmembrane region" description="Helical" evidence="2">
    <location>
        <begin position="34"/>
        <end position="51"/>
    </location>
</feature>
<name>A0A368ZHI1_9FLAO</name>
<keyword evidence="5" id="KW-1185">Reference proteome</keyword>
<evidence type="ECO:0000313" key="4">
    <source>
        <dbReference type="EMBL" id="RCW93230.1"/>
    </source>
</evidence>
<dbReference type="InterPro" id="IPR037682">
    <property type="entry name" value="TonB_C"/>
</dbReference>
<evidence type="ECO:0000259" key="3">
    <source>
        <dbReference type="Pfam" id="PF03544"/>
    </source>
</evidence>
<evidence type="ECO:0000313" key="5">
    <source>
        <dbReference type="Proteomes" id="UP000253436"/>
    </source>
</evidence>
<keyword evidence="2" id="KW-0472">Membrane</keyword>
<feature type="domain" description="TonB C-terminal" evidence="3">
    <location>
        <begin position="202"/>
        <end position="261"/>
    </location>
</feature>
<proteinExistence type="predicted"/>
<protein>
    <submittedName>
        <fullName evidence="4">Protein TonB</fullName>
    </submittedName>
</protein>
<dbReference type="Pfam" id="PF03544">
    <property type="entry name" value="TonB_C"/>
    <property type="match status" value="1"/>
</dbReference>
<gene>
    <name evidence="4" type="ORF">DFQ08_10120</name>
</gene>
<dbReference type="Gene3D" id="3.30.1150.10">
    <property type="match status" value="1"/>
</dbReference>
<evidence type="ECO:0000256" key="2">
    <source>
        <dbReference type="SAM" id="Phobius"/>
    </source>
</evidence>
<sequence length="264" mass="29536">MKNSNKDFSVAGESATKAKPSQKHDANLRKNSSLYFQIGLILCLLATYALFEMQFEEKKLRLDHDTATTEPITIDVVPPFQVESIKPQVVKPASTPDLNDDLKVVEDDHPIVDQIMDHPDAKTTDVETPIDIVDVPEIEKPSEPLVVDFVAVERVPVYPGCEKYASNNDRRECMSEKISKLLNRKFNSSIGASFGMSGKQRIFTQFTIDKNGNVTDIKTRGPHPALETEADRVIRKIPKMKPGIQGNQPVGVVYSLPITYQIRN</sequence>
<dbReference type="RefSeq" id="WP_114307773.1">
    <property type="nucleotide sequence ID" value="NZ_QPJO01000001.1"/>
</dbReference>
<reference evidence="4 5" key="1">
    <citation type="submission" date="2018-07" db="EMBL/GenBank/DDBJ databases">
        <title>Genomic Encyclopedia of Type Strains, Phase III (KMG-III): the genomes of soil and plant-associated and newly described type strains.</title>
        <authorList>
            <person name="Whitman W."/>
        </authorList>
    </citation>
    <scope>NUCLEOTIDE SEQUENCE [LARGE SCALE GENOMIC DNA]</scope>
    <source>
        <strain evidence="4 5">CECT 7958</strain>
    </source>
</reference>
<evidence type="ECO:0000256" key="1">
    <source>
        <dbReference type="SAM" id="MobiDB-lite"/>
    </source>
</evidence>
<dbReference type="EMBL" id="QPJO01000001">
    <property type="protein sequence ID" value="RCW93230.1"/>
    <property type="molecule type" value="Genomic_DNA"/>
</dbReference>
<dbReference type="OrthoDB" id="1522859at2"/>
<feature type="region of interest" description="Disordered" evidence="1">
    <location>
        <begin position="1"/>
        <end position="24"/>
    </location>
</feature>
<keyword evidence="2" id="KW-1133">Transmembrane helix</keyword>
<dbReference type="AlphaFoldDB" id="A0A368ZHI1"/>